<dbReference type="Pfam" id="PF05153">
    <property type="entry name" value="MIOX"/>
    <property type="match status" value="1"/>
</dbReference>
<comment type="subcellular location">
    <subcellularLocation>
        <location evidence="1 14">Cytoplasm</location>
    </subcellularLocation>
</comment>
<dbReference type="PANTHER" id="PTHR12588:SF0">
    <property type="entry name" value="INOSITOL OXYGENASE"/>
    <property type="match status" value="1"/>
</dbReference>
<dbReference type="PANTHER" id="PTHR12588">
    <property type="entry name" value="MYOINOSITOL OXYGENASE"/>
    <property type="match status" value="1"/>
</dbReference>
<comment type="caution">
    <text evidence="15">The sequence shown here is derived from an EMBL/GenBank/DDBJ whole genome shotgun (WGS) entry which is preliminary data.</text>
</comment>
<sequence length="302" mass="34402">MSRDHCDVAPVPAEHTKPLTLEATGAVVGGKAAEEFRNYEDSARHAIVARHYALMRQHQTVAFQAKMQTKYGSFSNGEMTVREAFAALEGYVDSSDPDSALPNLEHMLQTAEGIRAAGHPEWFQLVGLVHDMGKIQYLWGHAADGQEGTAHGDQWALGGDTWVVGCKIPDSVVFPAYNATNPDMSNPRYNTACGMYEPHCGFRNLKFAWGHDEYLYQMLKFNKTSIPEEGLAMIRYHSCYPWHTKKEYRHLMNEEDEELLDWVLEFNKFDLYTKADVRPDVAKLWPYYQSIIDKYLPGKLSW</sequence>
<comment type="similarity">
    <text evidence="3 14">Belongs to the myo-inositol oxygenase family.</text>
</comment>
<keyword evidence="9 13" id="KW-0408">Iron</keyword>
<evidence type="ECO:0000256" key="13">
    <source>
        <dbReference type="PIRSR" id="PIRSR607828-2"/>
    </source>
</evidence>
<evidence type="ECO:0000256" key="6">
    <source>
        <dbReference type="ARBA" id="ARBA00022490"/>
    </source>
</evidence>
<feature type="binding site" evidence="13">
    <location>
        <position position="131"/>
    </location>
    <ligand>
        <name>Fe cation</name>
        <dbReference type="ChEBI" id="CHEBI:24875"/>
        <label>1</label>
    </ligand>
</feature>
<feature type="binding site" evidence="12">
    <location>
        <position position="134"/>
    </location>
    <ligand>
        <name>substrate</name>
    </ligand>
</feature>
<dbReference type="InterPro" id="IPR007828">
    <property type="entry name" value="Inositol_oxygenase"/>
</dbReference>
<evidence type="ECO:0000256" key="10">
    <source>
        <dbReference type="ARBA" id="ARBA00029668"/>
    </source>
</evidence>
<comment type="cofactor">
    <cofactor evidence="13 14">
        <name>Fe cation</name>
        <dbReference type="ChEBI" id="CHEBI:24875"/>
    </cofactor>
    <text evidence="13 14">Binds 2 iron ions per subunit.</text>
</comment>
<feature type="binding site" evidence="13">
    <location>
        <position position="211"/>
    </location>
    <ligand>
        <name>Fe cation</name>
        <dbReference type="ChEBI" id="CHEBI:24875"/>
        <label>1</label>
    </ligand>
</feature>
<feature type="binding site" evidence="13">
    <location>
        <position position="106"/>
    </location>
    <ligand>
        <name>Fe cation</name>
        <dbReference type="ChEBI" id="CHEBI:24875"/>
        <label>1</label>
    </ligand>
</feature>
<dbReference type="Gene3D" id="1.10.3210.10">
    <property type="entry name" value="Hypothetical protein af1432"/>
    <property type="match status" value="1"/>
</dbReference>
<feature type="binding site" evidence="13">
    <location>
        <position position="130"/>
    </location>
    <ligand>
        <name>Fe cation</name>
        <dbReference type="ChEBI" id="CHEBI:24875"/>
        <label>1</label>
    </ligand>
</feature>
<keyword evidence="17" id="KW-1185">Reference proteome</keyword>
<evidence type="ECO:0000256" key="1">
    <source>
        <dbReference type="ARBA" id="ARBA00004496"/>
    </source>
</evidence>
<feature type="binding site" evidence="12">
    <location>
        <begin position="237"/>
        <end position="238"/>
    </location>
    <ligand>
        <name>substrate</name>
    </ligand>
</feature>
<evidence type="ECO:0000256" key="3">
    <source>
        <dbReference type="ARBA" id="ARBA00005286"/>
    </source>
</evidence>
<accession>A0AAV0UU21</accession>
<evidence type="ECO:0000256" key="11">
    <source>
        <dbReference type="ARBA" id="ARBA00048271"/>
    </source>
</evidence>
<feature type="binding site" evidence="12">
    <location>
        <begin position="93"/>
        <end position="95"/>
    </location>
    <ligand>
        <name>substrate</name>
    </ligand>
</feature>
<feature type="binding site" evidence="12">
    <location>
        <begin position="159"/>
        <end position="160"/>
    </location>
    <ligand>
        <name>substrate</name>
    </ligand>
</feature>
<evidence type="ECO:0000256" key="7">
    <source>
        <dbReference type="ARBA" id="ARBA00022723"/>
    </source>
</evidence>
<dbReference type="EMBL" id="CANTFL010001360">
    <property type="protein sequence ID" value="CAI5738159.1"/>
    <property type="molecule type" value="Genomic_DNA"/>
</dbReference>
<dbReference type="GO" id="GO:0050113">
    <property type="term" value="F:inositol oxygenase activity"/>
    <property type="evidence" value="ECO:0007669"/>
    <property type="project" value="UniProtKB-UniRule"/>
</dbReference>
<evidence type="ECO:0000256" key="9">
    <source>
        <dbReference type="ARBA" id="ARBA00023004"/>
    </source>
</evidence>
<comment type="pathway">
    <text evidence="2 14">Polyol metabolism; myo-inositol degradation into D-glucuronate; D-glucuronate from myo-inositol: step 1/1.</text>
</comment>
<protein>
    <recommendedName>
        <fullName evidence="5 14">Inositol oxygenase</fullName>
        <ecNumber evidence="4 14">1.13.99.1</ecNumber>
    </recommendedName>
    <alternativeName>
        <fullName evidence="10 14">Myo-inositol oxygenase</fullName>
    </alternativeName>
</protein>
<name>A0AAV0UU21_HYABA</name>
<reference evidence="15" key="1">
    <citation type="submission" date="2022-12" db="EMBL/GenBank/DDBJ databases">
        <authorList>
            <person name="Webb A."/>
        </authorList>
    </citation>
    <scope>NUCLEOTIDE SEQUENCE</scope>
    <source>
        <strain evidence="15">Hp1</strain>
    </source>
</reference>
<evidence type="ECO:0000313" key="17">
    <source>
        <dbReference type="Proteomes" id="UP001162031"/>
    </source>
</evidence>
<evidence type="ECO:0000313" key="15">
    <source>
        <dbReference type="EMBL" id="CAI5738159.1"/>
    </source>
</evidence>
<gene>
    <name evidence="15" type="ORF">HBR001_LOCUS7393</name>
    <name evidence="16" type="ORF">HBR001_LOCUS7394</name>
</gene>
<feature type="binding site" evidence="13">
    <location>
        <position position="270"/>
    </location>
    <ligand>
        <name>Fe cation</name>
        <dbReference type="ChEBI" id="CHEBI:24875"/>
        <label>1</label>
    </ligand>
</feature>
<dbReference type="GO" id="GO:0005506">
    <property type="term" value="F:iron ion binding"/>
    <property type="evidence" value="ECO:0007669"/>
    <property type="project" value="InterPro"/>
</dbReference>
<dbReference type="EMBL" id="CANTFL010001360">
    <property type="protein sequence ID" value="CAI5738162.1"/>
    <property type="molecule type" value="Genomic_DNA"/>
</dbReference>
<evidence type="ECO:0000256" key="4">
    <source>
        <dbReference type="ARBA" id="ARBA00011919"/>
    </source>
</evidence>
<dbReference type="EC" id="1.13.99.1" evidence="4 14"/>
<dbReference type="GO" id="GO:0019310">
    <property type="term" value="P:inositol catabolic process"/>
    <property type="evidence" value="ECO:0007669"/>
    <property type="project" value="UniProtKB-UniRule"/>
</dbReference>
<evidence type="ECO:0000256" key="14">
    <source>
        <dbReference type="RuleBase" id="RU367039"/>
    </source>
</evidence>
<keyword evidence="6 14" id="KW-0963">Cytoplasm</keyword>
<dbReference type="GO" id="GO:0005737">
    <property type="term" value="C:cytoplasm"/>
    <property type="evidence" value="ECO:0007669"/>
    <property type="project" value="UniProtKB-SubCell"/>
</dbReference>
<dbReference type="Proteomes" id="UP001162031">
    <property type="component" value="Unassembled WGS sequence"/>
</dbReference>
<feature type="binding site" evidence="12">
    <location>
        <position position="37"/>
    </location>
    <ligand>
        <name>substrate</name>
    </ligand>
</feature>
<comment type="catalytic activity">
    <reaction evidence="11 14">
        <text>myo-inositol + O2 = D-glucuronate + H2O + H(+)</text>
        <dbReference type="Rhea" id="RHEA:23696"/>
        <dbReference type="ChEBI" id="CHEBI:15377"/>
        <dbReference type="ChEBI" id="CHEBI:15378"/>
        <dbReference type="ChEBI" id="CHEBI:15379"/>
        <dbReference type="ChEBI" id="CHEBI:17268"/>
        <dbReference type="ChEBI" id="CHEBI:58720"/>
        <dbReference type="EC" id="1.13.99.1"/>
    </reaction>
</comment>
<dbReference type="AlphaFoldDB" id="A0AAV0UU21"/>
<feature type="binding site" evidence="13">
    <location>
        <position position="237"/>
    </location>
    <ligand>
        <name>Fe cation</name>
        <dbReference type="ChEBI" id="CHEBI:24875"/>
        <label>1</label>
    </ligand>
</feature>
<dbReference type="SUPFAM" id="SSF109604">
    <property type="entry name" value="HD-domain/PDEase-like"/>
    <property type="match status" value="1"/>
</dbReference>
<evidence type="ECO:0000256" key="2">
    <source>
        <dbReference type="ARBA" id="ARBA00005167"/>
    </source>
</evidence>
<evidence type="ECO:0000313" key="16">
    <source>
        <dbReference type="EMBL" id="CAI5738162.1"/>
    </source>
</evidence>
<evidence type="ECO:0000256" key="12">
    <source>
        <dbReference type="PIRSR" id="PIRSR607828-1"/>
    </source>
</evidence>
<proteinExistence type="inferred from homology"/>
<keyword evidence="7 13" id="KW-0479">Metal-binding</keyword>
<evidence type="ECO:0000256" key="8">
    <source>
        <dbReference type="ARBA" id="ARBA00023002"/>
    </source>
</evidence>
<organism evidence="15 17">
    <name type="scientific">Hyaloperonospora brassicae</name>
    <name type="common">Brassica downy mildew</name>
    <name type="synonym">Peronospora brassicae</name>
    <dbReference type="NCBI Taxonomy" id="162125"/>
    <lineage>
        <taxon>Eukaryota</taxon>
        <taxon>Sar</taxon>
        <taxon>Stramenopiles</taxon>
        <taxon>Oomycota</taxon>
        <taxon>Peronosporomycetes</taxon>
        <taxon>Peronosporales</taxon>
        <taxon>Peronosporaceae</taxon>
        <taxon>Hyaloperonospora</taxon>
    </lineage>
</organism>
<keyword evidence="8 14" id="KW-0560">Oxidoreductase</keyword>
<evidence type="ECO:0000256" key="5">
    <source>
        <dbReference type="ARBA" id="ARBA00019269"/>
    </source>
</evidence>